<reference evidence="1 2" key="1">
    <citation type="submission" date="2018-11" db="EMBL/GenBank/DDBJ databases">
        <title>Genome squencing of methanotrophic bacteria isolated from alkaline groundwater in Korea.</title>
        <authorList>
            <person name="Nguyen L.N."/>
        </authorList>
    </citation>
    <scope>NUCLEOTIDE SEQUENCE [LARGE SCALE GENOMIC DNA]</scope>
    <source>
        <strain evidence="1 2">GW6</strain>
    </source>
</reference>
<dbReference type="RefSeq" id="WP_124738612.1">
    <property type="nucleotide sequence ID" value="NZ_CP034086.1"/>
</dbReference>
<accession>A0A3G8M4H3</accession>
<evidence type="ECO:0000313" key="2">
    <source>
        <dbReference type="Proteomes" id="UP000273982"/>
    </source>
</evidence>
<protein>
    <submittedName>
        <fullName evidence="1">Uncharacterized protein</fullName>
    </submittedName>
</protein>
<dbReference type="Proteomes" id="UP000273982">
    <property type="component" value="Chromosome"/>
</dbReference>
<gene>
    <name evidence="1" type="ORF">EHO51_09070</name>
</gene>
<dbReference type="EMBL" id="CP034086">
    <property type="protein sequence ID" value="AZG76869.1"/>
    <property type="molecule type" value="Genomic_DNA"/>
</dbReference>
<dbReference type="AlphaFoldDB" id="A0A3G8M4H3"/>
<proteinExistence type="predicted"/>
<organism evidence="1 2">
    <name type="scientific">Methylocystis rosea</name>
    <dbReference type="NCBI Taxonomy" id="173366"/>
    <lineage>
        <taxon>Bacteria</taxon>
        <taxon>Pseudomonadati</taxon>
        <taxon>Pseudomonadota</taxon>
        <taxon>Alphaproteobacteria</taxon>
        <taxon>Hyphomicrobiales</taxon>
        <taxon>Methylocystaceae</taxon>
        <taxon>Methylocystis</taxon>
    </lineage>
</organism>
<sequence length="203" mass="22969">MCVKTHISPHGSGIHRSMGKKWSFNYEERAAAARAAHQEIGRTFARLENRNDENDPATIAWKAAIARFRDALRLAYPGDFGEDLERLKAGDARGLEGVIRFLEADPMFFGSGYAKADLIRFINRMALTEHQAKRLRAVALAIVERRASQEFRRYCRLAAKVNHPGLREELRSRAAHGDPAVARRARWMLAYVESPPCARRAGR</sequence>
<name>A0A3G8M4H3_9HYPH</name>
<evidence type="ECO:0000313" key="1">
    <source>
        <dbReference type="EMBL" id="AZG76869.1"/>
    </source>
</evidence>
<dbReference type="KEGG" id="mros:EHO51_09070"/>